<proteinExistence type="predicted"/>
<keyword evidence="2" id="KW-1185">Reference proteome</keyword>
<sequence length="1744" mass="195149">MFMALQKYVPSGDAPRLKMKPLSFTSKANEKAQPVNSQRKETAVDVDVDLREIYFLIMHFLSAGPCQRTCGQLWNELLEHQLLPRRYHAWYSRSGDRSGDEDDDGMSLPLSYIKLVERYPHIENDHLVKLLRQLLSDAAVPAKGLLGGNAISAAAVPTLLGTGSFSLLSSEQNKRNSEVNHPPVYMRWPHRLADQLRGLSLREIGGGFSRHHRAPSIRAACYAIAKPSTMVKQMQRVKRVRGHRYAVYCAIFDRSGRYVITGSDDRLVKIWSMETAYCLASCRGHEGDITDLAVNFNNTVVASASNDCIIRVWRLNDGMPISVLRGHTGAVTAIAFSPRPSAVYQLLSSSDDGTCRIWDVRHSQISHRVYVPKPKPSDSAAGKSNIPSSSTAQQSHQIFCCAFNASGTVFVTGSSDTLARVWNACKYSTDDSEQPNHEMDILAGHENDVNYVQFSGCAVTYRYSSSDTVKEESIPKFKNTWFNQDNIVTCSRDGSAIIWIPRSRRSHGKVGRWTRAYHLKVPPPPMPPQPPRGGPRQRILPTPRGVNMIVWSLDNRFVLAAIMDCRICVWNASDGSLVHSLTGHTESTYVLDVHPFNPRIAMSAGYDGRTIVWDIWEGTPVRTYEIGRFKLVDGKFSPDGTSIILSDDVGQLYILSTGEGEDQSDSKYDQFFLGDYRPLIQDTHGNVLDQETQLVPYRRNMQDLLCDSGMIPYPEPYQSMYQQRRLGVLGIEWRPPSVKFAVGPDISLGQEYQMPPIADLDILIEPLPEFVDAMDWEPEIEIQSEDNDSEYHVTEEYSSGGEQGSLNSCTSGDTESSGNDSEAEASHKHGHRRSKRKKQKAELEVTTSSGRRVKRKNLDDYGDSSIIHNRRRKSKSGRKASKKKSSSKSLRPQRAAARNALHLFSRITGTSTDGEDEYSTEGDSSESVSILEESNVASEGSDLSLQQEQREPSKGKEILVEKSEGIDRLDRESELHLNAGTKRRLVLKLPNRGSGKFMSARSSVLKGESQSSLAGPSSVAGQRDDEKTYSQDLGQSAAEANGEKTGSQMVSTAKAEYYLDLLEDCKDGNISWGGVKARTSKRLRMGESLASVAHAGSSSVPDGHVGTDKFSSGHIGESETTFPKPDIQNGGDKVNETLQRNEAFTVPGAIRGAENVDTDSCLGDARDYEKSPSQFHQVVGDRPVSSDVYPNGKDSDVQLSQKPSTIPTKLRIKSRLFASDREGPSKVQAESPMEDPEQNAFSALSDSVDFKNKLDPDIPLFCGSEVPKSDSGSQDGMQEADNIVDKSSALLDFHQLPLQNRMFNAVYRRSKSSKCRSNQQGENGRIETSTSALSNHNLNHGIETATEGVRRTRSIRLRTTTHDSNAPGRNSNFRDIHNGSLEAQICSEKASVSKDADNSGEEWRTDPSISVRPRSTRNRRGSSYVRDCSPSPDRRKLSQSVRNSWLMLSTHEVSRYIPQQGDEVVYLRQGHQEYIVHSKSRERAPWSTIKGNIRDVEFCKVEELEYATHTGSGESCCKMILRFVDPSSSVVGKSFNLTLPEVTSFPDFLVERSRYEAAIARKWTYRDKCQVWWKNEGEEDGSWWEGRIVTVKAKSPEFPDSPWERYVVQYKSDPRETHLHSPWELYDANLIWEPPCIDKDIRLKLLDAFSQLDQSGNKKQDYYGVRKFNDLTCKASFINRFPVPLSLEVIQSRLENNYYRSLEALKHDVGVMLSILETYIGRNAEASRKLRRLSDWFAETLSSL</sequence>
<gene>
    <name evidence="1" type="ORF">M9H77_36909</name>
</gene>
<dbReference type="EMBL" id="CM044708">
    <property type="protein sequence ID" value="KAI5650904.1"/>
    <property type="molecule type" value="Genomic_DNA"/>
</dbReference>
<evidence type="ECO:0000313" key="1">
    <source>
        <dbReference type="EMBL" id="KAI5650904.1"/>
    </source>
</evidence>
<name>A0ACB9ZU70_CATRO</name>
<reference evidence="2" key="1">
    <citation type="journal article" date="2023" name="Nat. Plants">
        <title>Single-cell RNA sequencing provides a high-resolution roadmap for understanding the multicellular compartmentation of specialized metabolism.</title>
        <authorList>
            <person name="Sun S."/>
            <person name="Shen X."/>
            <person name="Li Y."/>
            <person name="Li Y."/>
            <person name="Wang S."/>
            <person name="Li R."/>
            <person name="Zhang H."/>
            <person name="Shen G."/>
            <person name="Guo B."/>
            <person name="Wei J."/>
            <person name="Xu J."/>
            <person name="St-Pierre B."/>
            <person name="Chen S."/>
            <person name="Sun C."/>
        </authorList>
    </citation>
    <scope>NUCLEOTIDE SEQUENCE [LARGE SCALE GENOMIC DNA]</scope>
</reference>
<accession>A0ACB9ZU70</accession>
<evidence type="ECO:0000313" key="2">
    <source>
        <dbReference type="Proteomes" id="UP001060085"/>
    </source>
</evidence>
<comment type="caution">
    <text evidence="1">The sequence shown here is derived from an EMBL/GenBank/DDBJ whole genome shotgun (WGS) entry which is preliminary data.</text>
</comment>
<dbReference type="Proteomes" id="UP001060085">
    <property type="component" value="Linkage Group LG08"/>
</dbReference>
<organism evidence="1 2">
    <name type="scientific">Catharanthus roseus</name>
    <name type="common">Madagascar periwinkle</name>
    <name type="synonym">Vinca rosea</name>
    <dbReference type="NCBI Taxonomy" id="4058"/>
    <lineage>
        <taxon>Eukaryota</taxon>
        <taxon>Viridiplantae</taxon>
        <taxon>Streptophyta</taxon>
        <taxon>Embryophyta</taxon>
        <taxon>Tracheophyta</taxon>
        <taxon>Spermatophyta</taxon>
        <taxon>Magnoliopsida</taxon>
        <taxon>eudicotyledons</taxon>
        <taxon>Gunneridae</taxon>
        <taxon>Pentapetalae</taxon>
        <taxon>asterids</taxon>
        <taxon>lamiids</taxon>
        <taxon>Gentianales</taxon>
        <taxon>Apocynaceae</taxon>
        <taxon>Rauvolfioideae</taxon>
        <taxon>Vinceae</taxon>
        <taxon>Catharanthinae</taxon>
        <taxon>Catharanthus</taxon>
    </lineage>
</organism>
<protein>
    <submittedName>
        <fullName evidence="1">Uncharacterized protein</fullName>
    </submittedName>
</protein>